<dbReference type="Pfam" id="PF00404">
    <property type="entry name" value="Dockerin_1"/>
    <property type="match status" value="1"/>
</dbReference>
<dbReference type="HOGENOM" id="CLU_1114483_0_0_9"/>
<dbReference type="GO" id="GO:0030246">
    <property type="term" value="F:carbohydrate binding"/>
    <property type="evidence" value="ECO:0007669"/>
    <property type="project" value="InterPro"/>
</dbReference>
<feature type="signal peptide" evidence="1">
    <location>
        <begin position="1"/>
        <end position="27"/>
    </location>
</feature>
<accession>N2A568</accession>
<dbReference type="PATRIC" id="fig|1235802.3.peg.3355"/>
<evidence type="ECO:0000313" key="3">
    <source>
        <dbReference type="EMBL" id="EMZ24487.1"/>
    </source>
</evidence>
<dbReference type="OrthoDB" id="1822572at2"/>
<proteinExistence type="predicted"/>
<dbReference type="AlphaFoldDB" id="N2A568"/>
<evidence type="ECO:0000256" key="1">
    <source>
        <dbReference type="SAM" id="SignalP"/>
    </source>
</evidence>
<evidence type="ECO:0000313" key="4">
    <source>
        <dbReference type="Proteomes" id="UP000012589"/>
    </source>
</evidence>
<dbReference type="InterPro" id="IPR018247">
    <property type="entry name" value="EF_Hand_1_Ca_BS"/>
</dbReference>
<organism evidence="3 4">
    <name type="scientific">Eubacterium plexicaudatum ASF492</name>
    <dbReference type="NCBI Taxonomy" id="1235802"/>
    <lineage>
        <taxon>Bacteria</taxon>
        <taxon>Bacillati</taxon>
        <taxon>Bacillota</taxon>
        <taxon>Clostridia</taxon>
        <taxon>Eubacteriales</taxon>
        <taxon>Eubacteriaceae</taxon>
        <taxon>Eubacterium</taxon>
    </lineage>
</organism>
<dbReference type="GO" id="GO:0000272">
    <property type="term" value="P:polysaccharide catabolic process"/>
    <property type="evidence" value="ECO:0007669"/>
    <property type="project" value="InterPro"/>
</dbReference>
<feature type="domain" description="Dockerin" evidence="2">
    <location>
        <begin position="173"/>
        <end position="241"/>
    </location>
</feature>
<dbReference type="InterPro" id="IPR016134">
    <property type="entry name" value="Dockerin_dom"/>
</dbReference>
<keyword evidence="1" id="KW-0732">Signal</keyword>
<protein>
    <recommendedName>
        <fullName evidence="2">Dockerin domain-containing protein</fullName>
    </recommendedName>
</protein>
<feature type="chain" id="PRO_5004114555" description="Dockerin domain-containing protein" evidence="1">
    <location>
        <begin position="28"/>
        <end position="249"/>
    </location>
</feature>
<dbReference type="STRING" id="1235802.C823_03172"/>
<dbReference type="Proteomes" id="UP000012589">
    <property type="component" value="Unassembled WGS sequence"/>
</dbReference>
<comment type="caution">
    <text evidence="3">The sequence shown here is derived from an EMBL/GenBank/DDBJ whole genome shotgun (WGS) entry which is preliminary data.</text>
</comment>
<dbReference type="GO" id="GO:0004553">
    <property type="term" value="F:hydrolase activity, hydrolyzing O-glycosyl compounds"/>
    <property type="evidence" value="ECO:0007669"/>
    <property type="project" value="InterPro"/>
</dbReference>
<dbReference type="InterPro" id="IPR008965">
    <property type="entry name" value="CBM2/CBM3_carb-bd_dom_sf"/>
</dbReference>
<dbReference type="Gene3D" id="1.10.1330.10">
    <property type="entry name" value="Dockerin domain"/>
    <property type="match status" value="1"/>
</dbReference>
<dbReference type="CDD" id="cd14256">
    <property type="entry name" value="Dockerin_I"/>
    <property type="match status" value="1"/>
</dbReference>
<name>N2A568_9FIRM</name>
<sequence>MRKGKKVAAAVAGMVLCICMLFGKVYAAESQWKIEHTLDKESCTQGDTLQLSVSLKGESKSKTTEITTLSGILEYDTSLFSVGKEDILPSGKETVKECTFDAAAGKFTIVYNSKISAKDADELLQIRLHVAEDSSVGKTTVCVTNMEWSGADGKEKQEMEHRVPAHITIQPSKSTAPGDVNGDGKVDLVDAKLVMQYYNGEDVLDEVQQKNADTNGDGLINLIDVKQIMQYYNGEIDGFVTGQTGTSVT</sequence>
<dbReference type="EMBL" id="AQFT01000096">
    <property type="protein sequence ID" value="EMZ24487.1"/>
    <property type="molecule type" value="Genomic_DNA"/>
</dbReference>
<dbReference type="SUPFAM" id="SSF49384">
    <property type="entry name" value="Carbohydrate-binding domain"/>
    <property type="match status" value="1"/>
</dbReference>
<dbReference type="PROSITE" id="PS51766">
    <property type="entry name" value="DOCKERIN"/>
    <property type="match status" value="1"/>
</dbReference>
<keyword evidence="4" id="KW-1185">Reference proteome</keyword>
<dbReference type="InterPro" id="IPR036439">
    <property type="entry name" value="Dockerin_dom_sf"/>
</dbReference>
<dbReference type="Gene3D" id="2.60.40.680">
    <property type="match status" value="1"/>
</dbReference>
<evidence type="ECO:0000259" key="2">
    <source>
        <dbReference type="PROSITE" id="PS51766"/>
    </source>
</evidence>
<dbReference type="SUPFAM" id="SSF63446">
    <property type="entry name" value="Type I dockerin domain"/>
    <property type="match status" value="1"/>
</dbReference>
<reference evidence="3 4" key="1">
    <citation type="journal article" date="2014" name="Genome Announc.">
        <title>Draft genome sequences of the altered schaedler flora, a defined bacterial community from gnotobiotic mice.</title>
        <authorList>
            <person name="Wannemuehler M.J."/>
            <person name="Overstreet A.M."/>
            <person name="Ward D.V."/>
            <person name="Phillips G.J."/>
        </authorList>
    </citation>
    <scope>NUCLEOTIDE SEQUENCE [LARGE SCALE GENOMIC DNA]</scope>
    <source>
        <strain evidence="3 4">ASF492</strain>
    </source>
</reference>
<dbReference type="InterPro" id="IPR002105">
    <property type="entry name" value="Dockerin_1_rpt"/>
</dbReference>
<gene>
    <name evidence="3" type="ORF">C823_03172</name>
</gene>
<dbReference type="PROSITE" id="PS00018">
    <property type="entry name" value="EF_HAND_1"/>
    <property type="match status" value="1"/>
</dbReference>